<evidence type="ECO:0000256" key="1">
    <source>
        <dbReference type="SAM" id="SignalP"/>
    </source>
</evidence>
<organism evidence="2">
    <name type="scientific">Albugo laibachii Nc14</name>
    <dbReference type="NCBI Taxonomy" id="890382"/>
    <lineage>
        <taxon>Eukaryota</taxon>
        <taxon>Sar</taxon>
        <taxon>Stramenopiles</taxon>
        <taxon>Oomycota</taxon>
        <taxon>Peronosporomycetes</taxon>
        <taxon>Albuginales</taxon>
        <taxon>Albuginaceae</taxon>
        <taxon>Albugo</taxon>
    </lineage>
</organism>
<name>F0W2G2_9STRA</name>
<proteinExistence type="predicted"/>
<evidence type="ECO:0000313" key="2">
    <source>
        <dbReference type="EMBL" id="CCA15248.1"/>
    </source>
</evidence>
<reference evidence="2" key="1">
    <citation type="journal article" date="2011" name="PLoS Biol.">
        <title>Gene gain and loss during evolution of obligate parasitism in the white rust pathogen of Arabidopsis thaliana.</title>
        <authorList>
            <person name="Kemen E."/>
            <person name="Gardiner A."/>
            <person name="Schultz-Larsen T."/>
            <person name="Kemen A.C."/>
            <person name="Balmuth A.L."/>
            <person name="Robert-Seilaniantz A."/>
            <person name="Bailey K."/>
            <person name="Holub E."/>
            <person name="Studholme D.J."/>
            <person name="Maclean D."/>
            <person name="Jones J.D."/>
        </authorList>
    </citation>
    <scope>NUCLEOTIDE SEQUENCE</scope>
</reference>
<dbReference type="HOGENOM" id="CLU_2363993_0_0_1"/>
<feature type="signal peptide" evidence="1">
    <location>
        <begin position="1"/>
        <end position="23"/>
    </location>
</feature>
<dbReference type="EMBL" id="FR824054">
    <property type="protein sequence ID" value="CCA15248.1"/>
    <property type="molecule type" value="Genomic_DNA"/>
</dbReference>
<accession>F0W2G2</accession>
<feature type="chain" id="PRO_5003259603" evidence="1">
    <location>
        <begin position="24"/>
        <end position="96"/>
    </location>
</feature>
<dbReference type="AlphaFoldDB" id="F0W2G2"/>
<gene>
    <name evidence="2" type="primary">AlNc14C9G1213</name>
    <name evidence="2" type="ORF">ALNC14_013910</name>
</gene>
<reference evidence="2" key="2">
    <citation type="submission" date="2011-02" db="EMBL/GenBank/DDBJ databases">
        <authorList>
            <person name="MacLean D."/>
        </authorList>
    </citation>
    <scope>NUCLEOTIDE SEQUENCE</scope>
</reference>
<sequence length="96" mass="11085">MRVVDCISHVITILLCLLYQFNHEPELLENHSVMQSNNLHSLLCLRENFVKITKVNKINVHHLVFVIAIAVSGHAQLIHSSLWNSVVLCLYHLIRH</sequence>
<keyword evidence="1" id="KW-0732">Signal</keyword>
<protein>
    <submittedName>
        <fullName evidence="2">AlNc14C9G1213 protein</fullName>
    </submittedName>
</protein>